<evidence type="ECO:0000256" key="2">
    <source>
        <dbReference type="ARBA" id="ARBA00022692"/>
    </source>
</evidence>
<dbReference type="OrthoDB" id="301434at2759"/>
<proteinExistence type="inferred from homology"/>
<accession>A0A1D2VQ58</accession>
<dbReference type="SMART" id="SM00014">
    <property type="entry name" value="acidPPc"/>
    <property type="match status" value="1"/>
</dbReference>
<dbReference type="PANTHER" id="PTHR14969:SF28">
    <property type="entry name" value="DIHYDROSPHINGOSINE 1-PHOSPHATE PHOSPHATASE LCB3-RELATED"/>
    <property type="match status" value="1"/>
</dbReference>
<evidence type="ECO:0000256" key="6">
    <source>
        <dbReference type="ARBA" id="ARBA00023136"/>
    </source>
</evidence>
<dbReference type="GeneID" id="30963729"/>
<dbReference type="GO" id="GO:0006629">
    <property type="term" value="P:lipid metabolic process"/>
    <property type="evidence" value="ECO:0007669"/>
    <property type="project" value="UniProtKB-ARBA"/>
</dbReference>
<feature type="transmembrane region" description="Helical" evidence="9">
    <location>
        <begin position="161"/>
        <end position="183"/>
    </location>
</feature>
<feature type="transmembrane region" description="Helical" evidence="9">
    <location>
        <begin position="203"/>
        <end position="222"/>
    </location>
</feature>
<dbReference type="EMBL" id="KV454475">
    <property type="protein sequence ID" value="ODV63729.1"/>
    <property type="molecule type" value="Genomic_DNA"/>
</dbReference>
<dbReference type="Gene3D" id="1.20.144.10">
    <property type="entry name" value="Phosphatidic acid phosphatase type 2/haloperoxidase"/>
    <property type="match status" value="1"/>
</dbReference>
<feature type="region of interest" description="Disordered" evidence="8">
    <location>
        <begin position="1"/>
        <end position="31"/>
    </location>
</feature>
<evidence type="ECO:0000256" key="4">
    <source>
        <dbReference type="ARBA" id="ARBA00022824"/>
    </source>
</evidence>
<dbReference type="RefSeq" id="XP_020050036.1">
    <property type="nucleotide sequence ID" value="XM_020190093.1"/>
</dbReference>
<evidence type="ECO:0000256" key="3">
    <source>
        <dbReference type="ARBA" id="ARBA00022801"/>
    </source>
</evidence>
<feature type="transmembrane region" description="Helical" evidence="9">
    <location>
        <begin position="271"/>
        <end position="289"/>
    </location>
</feature>
<feature type="transmembrane region" description="Helical" evidence="9">
    <location>
        <begin position="301"/>
        <end position="318"/>
    </location>
</feature>
<comment type="subcellular location">
    <subcellularLocation>
        <location evidence="1">Endoplasmic reticulum membrane</location>
        <topology evidence="1">Multi-pass membrane protein</topology>
    </subcellularLocation>
</comment>
<dbReference type="Pfam" id="PF01569">
    <property type="entry name" value="PAP2"/>
    <property type="match status" value="1"/>
</dbReference>
<feature type="transmembrane region" description="Helical" evidence="9">
    <location>
        <begin position="87"/>
        <end position="109"/>
    </location>
</feature>
<dbReference type="FunCoup" id="A0A1D2VQ58">
    <property type="interactions" value="375"/>
</dbReference>
<keyword evidence="6 9" id="KW-0472">Membrane</keyword>
<dbReference type="InParanoid" id="A0A1D2VQ58"/>
<keyword evidence="3" id="KW-0378">Hydrolase</keyword>
<dbReference type="PANTHER" id="PTHR14969">
    <property type="entry name" value="SPHINGOSINE-1-PHOSPHATE PHOSPHOHYDROLASE"/>
    <property type="match status" value="1"/>
</dbReference>
<dbReference type="InterPro" id="IPR000326">
    <property type="entry name" value="PAP2/HPO"/>
</dbReference>
<feature type="transmembrane region" description="Helical" evidence="9">
    <location>
        <begin position="338"/>
        <end position="362"/>
    </location>
</feature>
<organism evidence="11 12">
    <name type="scientific">Ascoidea rubescens DSM 1968</name>
    <dbReference type="NCBI Taxonomy" id="1344418"/>
    <lineage>
        <taxon>Eukaryota</taxon>
        <taxon>Fungi</taxon>
        <taxon>Dikarya</taxon>
        <taxon>Ascomycota</taxon>
        <taxon>Saccharomycotina</taxon>
        <taxon>Saccharomycetes</taxon>
        <taxon>Ascoideaceae</taxon>
        <taxon>Ascoidea</taxon>
    </lineage>
</organism>
<evidence type="ECO:0000256" key="9">
    <source>
        <dbReference type="SAM" id="Phobius"/>
    </source>
</evidence>
<feature type="transmembrane region" description="Helical" evidence="9">
    <location>
        <begin position="234"/>
        <end position="251"/>
    </location>
</feature>
<dbReference type="SUPFAM" id="SSF48317">
    <property type="entry name" value="Acid phosphatase/Vanadium-dependent haloperoxidase"/>
    <property type="match status" value="1"/>
</dbReference>
<feature type="transmembrane region" description="Helical" evidence="9">
    <location>
        <begin position="121"/>
        <end position="140"/>
    </location>
</feature>
<keyword evidence="4" id="KW-0256">Endoplasmic reticulum</keyword>
<comment type="similarity">
    <text evidence="7">Belongs to the type 2 lipid phosphate phosphatase family.</text>
</comment>
<gene>
    <name evidence="11" type="ORF">ASCRUDRAFT_29118</name>
</gene>
<keyword evidence="2 9" id="KW-0812">Transmembrane</keyword>
<evidence type="ECO:0000256" key="1">
    <source>
        <dbReference type="ARBA" id="ARBA00004477"/>
    </source>
</evidence>
<feature type="transmembrane region" description="Helical" evidence="9">
    <location>
        <begin position="479"/>
        <end position="501"/>
    </location>
</feature>
<evidence type="ECO:0000313" key="11">
    <source>
        <dbReference type="EMBL" id="ODV63729.1"/>
    </source>
</evidence>
<reference evidence="12" key="1">
    <citation type="submission" date="2016-05" db="EMBL/GenBank/DDBJ databases">
        <title>Comparative genomics of biotechnologically important yeasts.</title>
        <authorList>
            <consortium name="DOE Joint Genome Institute"/>
            <person name="Riley R."/>
            <person name="Haridas S."/>
            <person name="Wolfe K.H."/>
            <person name="Lopes M.R."/>
            <person name="Hittinger C.T."/>
            <person name="Goker M."/>
            <person name="Salamov A."/>
            <person name="Wisecaver J."/>
            <person name="Long T.M."/>
            <person name="Aerts A.L."/>
            <person name="Barry K."/>
            <person name="Choi C."/>
            <person name="Clum A."/>
            <person name="Coughlan A.Y."/>
            <person name="Deshpande S."/>
            <person name="Douglass A.P."/>
            <person name="Hanson S.J."/>
            <person name="Klenk H.-P."/>
            <person name="Labutti K."/>
            <person name="Lapidus A."/>
            <person name="Lindquist E."/>
            <person name="Lipzen A."/>
            <person name="Meier-Kolthoff J.P."/>
            <person name="Ohm R.A."/>
            <person name="Otillar R.P."/>
            <person name="Pangilinan J."/>
            <person name="Peng Y."/>
            <person name="Rokas A."/>
            <person name="Rosa C.A."/>
            <person name="Scheuner C."/>
            <person name="Sibirny A.A."/>
            <person name="Slot J.C."/>
            <person name="Stielow J.B."/>
            <person name="Sun H."/>
            <person name="Kurtzman C.P."/>
            <person name="Blackwell M."/>
            <person name="Grigoriev I.V."/>
            <person name="Jeffries T.W."/>
        </authorList>
    </citation>
    <scope>NUCLEOTIDE SEQUENCE [LARGE SCALE GENOMIC DNA]</scope>
    <source>
        <strain evidence="12">DSM 1968</strain>
    </source>
</reference>
<sequence length="507" mass="57979">MPFSVVDFQGTSSSSSSTTITANQRTNRPRKRSVINIDAGNKSDEHYKSKFSPFRYRFRSILLPLIRAETPILFKIQSLLRCKVFDLYFSWTANLAAHTFYVLILPIPIWFGSAELTRDLVWVLGFGVFFTGCLKDYFCLPRPRSPPVHRITMSGYTAKEYGLPSSHSANATGAALIFLVYLYEKIQNNKIDNNNSINNDSFILEYFSIFLIFVYYFSLLFGRIYCGMHGFLDLLFGSLIGIFCVIFRLLIKEHWDNFVFNFDLKLGLVSILIPVSIISITGILIHFHAEPVDDCPCFDDSVAFIGVVSGLEITHWLYSKSKYVLPIEYQDSKISTYYSYDQLGLVGSILRVVLGAILVLIWKTFSKKIIYLILPRIYKKINIYVPRRFFRPVSRISSEKEYETIYENLLSKDNISKSDLTFGKLDDKQGPASMSDYYEVLSTSKNARELEHDLDLKNRTYPACVALRPRYDVEVVGRLIVYAGIPFMAVFGFAVATRLVGLECAAR</sequence>
<dbReference type="InterPro" id="IPR036938">
    <property type="entry name" value="PAP2/HPO_sf"/>
</dbReference>
<protein>
    <submittedName>
        <fullName evidence="11">PAP2-domain-containing protein</fullName>
    </submittedName>
</protein>
<keyword evidence="12" id="KW-1185">Reference proteome</keyword>
<dbReference type="STRING" id="1344418.A0A1D2VQ58"/>
<dbReference type="Proteomes" id="UP000095038">
    <property type="component" value="Unassembled WGS sequence"/>
</dbReference>
<dbReference type="AlphaFoldDB" id="A0A1D2VQ58"/>
<keyword evidence="5 9" id="KW-1133">Transmembrane helix</keyword>
<evidence type="ECO:0000259" key="10">
    <source>
        <dbReference type="SMART" id="SM00014"/>
    </source>
</evidence>
<evidence type="ECO:0000256" key="5">
    <source>
        <dbReference type="ARBA" id="ARBA00022989"/>
    </source>
</evidence>
<dbReference type="GO" id="GO:0042392">
    <property type="term" value="F:sphingosine-1-phosphate phosphatase activity"/>
    <property type="evidence" value="ECO:0007669"/>
    <property type="project" value="TreeGrafter"/>
</dbReference>
<dbReference type="CDD" id="cd03388">
    <property type="entry name" value="PAP2_SPPase1"/>
    <property type="match status" value="1"/>
</dbReference>
<evidence type="ECO:0000256" key="8">
    <source>
        <dbReference type="SAM" id="MobiDB-lite"/>
    </source>
</evidence>
<evidence type="ECO:0000256" key="7">
    <source>
        <dbReference type="ARBA" id="ARBA00038324"/>
    </source>
</evidence>
<feature type="domain" description="Phosphatidic acid phosphatase type 2/haloperoxidase" evidence="10">
    <location>
        <begin position="117"/>
        <end position="249"/>
    </location>
</feature>
<evidence type="ECO:0000313" key="12">
    <source>
        <dbReference type="Proteomes" id="UP000095038"/>
    </source>
</evidence>
<dbReference type="GO" id="GO:0005789">
    <property type="term" value="C:endoplasmic reticulum membrane"/>
    <property type="evidence" value="ECO:0007669"/>
    <property type="project" value="UniProtKB-SubCell"/>
</dbReference>
<name>A0A1D2VQ58_9ASCO</name>